<keyword evidence="4" id="KW-0472">Membrane</keyword>
<evidence type="ECO:0000256" key="1">
    <source>
        <dbReference type="ARBA" id="ARBA00004370"/>
    </source>
</evidence>
<proteinExistence type="inferred from homology"/>
<dbReference type="Pfam" id="PF11960">
    <property type="entry name" value="DUF3474"/>
    <property type="match status" value="1"/>
</dbReference>
<dbReference type="InterPro" id="IPR012171">
    <property type="entry name" value="Fatty_acid_desaturase"/>
</dbReference>
<keyword evidence="4" id="KW-1133">Transmembrane helix</keyword>
<comment type="caution">
    <text evidence="6">The sequence shown here is derived from an EMBL/GenBank/DDBJ whole genome shotgun (WGS) entry which is preliminary data.</text>
</comment>
<comment type="similarity">
    <text evidence="2">Belongs to the fatty acid desaturase type 1 family.</text>
</comment>
<feature type="transmembrane region" description="Helical" evidence="4">
    <location>
        <begin position="40"/>
        <end position="66"/>
    </location>
</feature>
<dbReference type="GO" id="GO:0016717">
    <property type="term" value="F:oxidoreductase activity, acting on paired donors, with oxidation of a pair of donors resulting in the reduction of molecular oxygen to two molecules of water"/>
    <property type="evidence" value="ECO:0007669"/>
    <property type="project" value="InterPro"/>
</dbReference>
<evidence type="ECO:0000313" key="6">
    <source>
        <dbReference type="EMBL" id="KAF0908527.1"/>
    </source>
</evidence>
<dbReference type="AlphaFoldDB" id="A0A6G1D7Y1"/>
<organism evidence="6 7">
    <name type="scientific">Oryza meyeriana var. granulata</name>
    <dbReference type="NCBI Taxonomy" id="110450"/>
    <lineage>
        <taxon>Eukaryota</taxon>
        <taxon>Viridiplantae</taxon>
        <taxon>Streptophyta</taxon>
        <taxon>Embryophyta</taxon>
        <taxon>Tracheophyta</taxon>
        <taxon>Spermatophyta</taxon>
        <taxon>Magnoliopsida</taxon>
        <taxon>Liliopsida</taxon>
        <taxon>Poales</taxon>
        <taxon>Poaceae</taxon>
        <taxon>BOP clade</taxon>
        <taxon>Oryzoideae</taxon>
        <taxon>Oryzeae</taxon>
        <taxon>Oryzinae</taxon>
        <taxon>Oryza</taxon>
        <taxon>Oryza meyeriana</taxon>
    </lineage>
</organism>
<keyword evidence="7" id="KW-1185">Reference proteome</keyword>
<dbReference type="OrthoDB" id="1745562at2759"/>
<dbReference type="InterPro" id="IPR021863">
    <property type="entry name" value="FAS_N"/>
</dbReference>
<evidence type="ECO:0000256" key="3">
    <source>
        <dbReference type="ARBA" id="ARBA00023002"/>
    </source>
</evidence>
<reference evidence="6 7" key="1">
    <citation type="submission" date="2019-11" db="EMBL/GenBank/DDBJ databases">
        <title>Whole genome sequence of Oryza granulata.</title>
        <authorList>
            <person name="Li W."/>
        </authorList>
    </citation>
    <scope>NUCLEOTIDE SEQUENCE [LARGE SCALE GENOMIC DNA]</scope>
    <source>
        <strain evidence="7">cv. Menghai</strain>
        <tissue evidence="6">Leaf</tissue>
    </source>
</reference>
<sequence>MQRSPVDKPPFTLGDIKKAIPPHCFHPSVIKSFSYLVHDLAIAVGLLYFALVCIPALPSILCFVAWPLYWAGRAAYSPVCGSLGMSVATTPSRTTCSLTTCGPSAALGAS</sequence>
<evidence type="ECO:0000313" key="7">
    <source>
        <dbReference type="Proteomes" id="UP000479710"/>
    </source>
</evidence>
<keyword evidence="4" id="KW-0812">Transmembrane</keyword>
<accession>A0A6G1D7Y1</accession>
<gene>
    <name evidence="6" type="ORF">E2562_025887</name>
</gene>
<feature type="domain" description="Fatty acid desaturase N-terminal" evidence="5">
    <location>
        <begin position="6"/>
        <end position="46"/>
    </location>
</feature>
<comment type="subcellular location">
    <subcellularLocation>
        <location evidence="1">Membrane</location>
    </subcellularLocation>
</comment>
<dbReference type="GO" id="GO:0016020">
    <property type="term" value="C:membrane"/>
    <property type="evidence" value="ECO:0007669"/>
    <property type="project" value="UniProtKB-SubCell"/>
</dbReference>
<dbReference type="EMBL" id="SPHZ02000007">
    <property type="protein sequence ID" value="KAF0908527.1"/>
    <property type="molecule type" value="Genomic_DNA"/>
</dbReference>
<evidence type="ECO:0000256" key="4">
    <source>
        <dbReference type="SAM" id="Phobius"/>
    </source>
</evidence>
<name>A0A6G1D7Y1_9ORYZ</name>
<dbReference type="Proteomes" id="UP000479710">
    <property type="component" value="Unassembled WGS sequence"/>
</dbReference>
<protein>
    <recommendedName>
        <fullName evidence="5">Fatty acid desaturase N-terminal domain-containing protein</fullName>
    </recommendedName>
</protein>
<evidence type="ECO:0000256" key="2">
    <source>
        <dbReference type="ARBA" id="ARBA00009295"/>
    </source>
</evidence>
<evidence type="ECO:0000259" key="5">
    <source>
        <dbReference type="Pfam" id="PF11960"/>
    </source>
</evidence>
<keyword evidence="3" id="KW-0560">Oxidoreductase</keyword>
<dbReference type="PANTHER" id="PTHR32100">
    <property type="entry name" value="OMEGA-6 FATTY ACID DESATURASE, CHLOROPLASTIC"/>
    <property type="match status" value="1"/>
</dbReference>